<gene>
    <name evidence="2" type="primary">Hypp9174</name>
    <name evidence="2" type="ORF">BLAG_LOCUS12104</name>
</gene>
<dbReference type="OrthoDB" id="10024021at2759"/>
<evidence type="ECO:0000256" key="1">
    <source>
        <dbReference type="SAM" id="SignalP"/>
    </source>
</evidence>
<proteinExistence type="predicted"/>
<name>A0A8J9ZC65_BRALA</name>
<protein>
    <submittedName>
        <fullName evidence="2">Hypp9174 protein</fullName>
    </submittedName>
</protein>
<dbReference type="EMBL" id="OV696704">
    <property type="protein sequence ID" value="CAH1251841.1"/>
    <property type="molecule type" value="Genomic_DNA"/>
</dbReference>
<keyword evidence="1" id="KW-0732">Signal</keyword>
<dbReference type="Proteomes" id="UP000838412">
    <property type="component" value="Chromosome 19"/>
</dbReference>
<feature type="signal peptide" evidence="1">
    <location>
        <begin position="1"/>
        <end position="18"/>
    </location>
</feature>
<reference evidence="2" key="1">
    <citation type="submission" date="2022-01" db="EMBL/GenBank/DDBJ databases">
        <authorList>
            <person name="Braso-Vives M."/>
        </authorList>
    </citation>
    <scope>NUCLEOTIDE SEQUENCE</scope>
</reference>
<dbReference type="AlphaFoldDB" id="A0A8J9ZC65"/>
<evidence type="ECO:0000313" key="3">
    <source>
        <dbReference type="Proteomes" id="UP000838412"/>
    </source>
</evidence>
<organism evidence="2 3">
    <name type="scientific">Branchiostoma lanceolatum</name>
    <name type="common">Common lancelet</name>
    <name type="synonym">Amphioxus lanceolatum</name>
    <dbReference type="NCBI Taxonomy" id="7740"/>
    <lineage>
        <taxon>Eukaryota</taxon>
        <taxon>Metazoa</taxon>
        <taxon>Chordata</taxon>
        <taxon>Cephalochordata</taxon>
        <taxon>Leptocardii</taxon>
        <taxon>Amphioxiformes</taxon>
        <taxon>Branchiostomatidae</taxon>
        <taxon>Branchiostoma</taxon>
    </lineage>
</organism>
<feature type="chain" id="PRO_5035419285" evidence="1">
    <location>
        <begin position="19"/>
        <end position="138"/>
    </location>
</feature>
<accession>A0A8J9ZC65</accession>
<evidence type="ECO:0000313" key="2">
    <source>
        <dbReference type="EMBL" id="CAH1251841.1"/>
    </source>
</evidence>
<sequence>MRATTAMLLGALSVLCAAVVVKSSIVRSSAMRDLAVWKSDGTELGDSIARQVAVLSREKRGAPGWPFWDECNSASDCTGNDGKPFYDCVQTGWTKPLKKRCMRKLCNRSSDCQNSDLQCKGGSGASDIAGLKTGFCDL</sequence>
<keyword evidence="3" id="KW-1185">Reference proteome</keyword>